<evidence type="ECO:0000313" key="4">
    <source>
        <dbReference type="Proteomes" id="UP001635817"/>
    </source>
</evidence>
<evidence type="ECO:0000313" key="3">
    <source>
        <dbReference type="EMBL" id="MFN6554114.1"/>
    </source>
</evidence>
<name>A0ABW9M1G1_9MYCO</name>
<dbReference type="Proteomes" id="UP001635817">
    <property type="component" value="Unassembled WGS sequence"/>
</dbReference>
<keyword evidence="2" id="KW-0812">Transmembrane</keyword>
<comment type="caution">
    <text evidence="3">The sequence shown here is derived from an EMBL/GenBank/DDBJ whole genome shotgun (WGS) entry which is preliminary data.</text>
</comment>
<evidence type="ECO:0000256" key="1">
    <source>
        <dbReference type="SAM" id="MobiDB-lite"/>
    </source>
</evidence>
<feature type="compositionally biased region" description="Basic and acidic residues" evidence="1">
    <location>
        <begin position="204"/>
        <end position="221"/>
    </location>
</feature>
<keyword evidence="2" id="KW-0472">Membrane</keyword>
<organism evidence="3 4">
    <name type="scientific">Mycolicibacterium septicum</name>
    <dbReference type="NCBI Taxonomy" id="98668"/>
    <lineage>
        <taxon>Bacteria</taxon>
        <taxon>Bacillati</taxon>
        <taxon>Actinomycetota</taxon>
        <taxon>Actinomycetes</taxon>
        <taxon>Mycobacteriales</taxon>
        <taxon>Mycobacteriaceae</taxon>
        <taxon>Mycolicibacterium</taxon>
    </lineage>
</organism>
<proteinExistence type="predicted"/>
<dbReference type="RefSeq" id="WP_409552270.1">
    <property type="nucleotide sequence ID" value="NZ_JBKBDE010000011.1"/>
</dbReference>
<keyword evidence="2" id="KW-1133">Transmembrane helix</keyword>
<feature type="compositionally biased region" description="Polar residues" evidence="1">
    <location>
        <begin position="185"/>
        <end position="194"/>
    </location>
</feature>
<protein>
    <recommendedName>
        <fullName evidence="5">Transmembrane protein</fullName>
    </recommendedName>
</protein>
<gene>
    <name evidence="3" type="ORF">ACK4CP_27240</name>
</gene>
<evidence type="ECO:0000256" key="2">
    <source>
        <dbReference type="SAM" id="Phobius"/>
    </source>
</evidence>
<feature type="region of interest" description="Disordered" evidence="1">
    <location>
        <begin position="175"/>
        <end position="221"/>
    </location>
</feature>
<evidence type="ECO:0008006" key="5">
    <source>
        <dbReference type="Google" id="ProtNLM"/>
    </source>
</evidence>
<keyword evidence="4" id="KW-1185">Reference proteome</keyword>
<reference evidence="3 4" key="1">
    <citation type="submission" date="2024-12" db="EMBL/GenBank/DDBJ databases">
        <title>The coexistence of Mycolicibacterium septicum and Mycolicibacterium nivoides in clinical samples.</title>
        <authorList>
            <person name="Wang C."/>
            <person name="Feng Y."/>
            <person name="Zong Z."/>
        </authorList>
    </citation>
    <scope>NUCLEOTIDE SEQUENCE [LARGE SCALE GENOMIC DNA]</scope>
    <source>
        <strain evidence="3 4">120310</strain>
    </source>
</reference>
<feature type="transmembrane region" description="Helical" evidence="2">
    <location>
        <begin position="79"/>
        <end position="97"/>
    </location>
</feature>
<accession>A0ABW9M1G1</accession>
<feature type="transmembrane region" description="Helical" evidence="2">
    <location>
        <begin position="104"/>
        <end position="123"/>
    </location>
</feature>
<feature type="transmembrane region" description="Helical" evidence="2">
    <location>
        <begin position="32"/>
        <end position="50"/>
    </location>
</feature>
<feature type="transmembrane region" description="Helical" evidence="2">
    <location>
        <begin position="135"/>
        <end position="153"/>
    </location>
</feature>
<dbReference type="EMBL" id="JBKBDE010000011">
    <property type="protein sequence ID" value="MFN6554114.1"/>
    <property type="molecule type" value="Genomic_DNA"/>
</dbReference>
<sequence>MWLLSNEGDFDRFKDDLAAVERKVTREFDSGPRAMVVAILVFVVLLSFVLPHTGSSKGFDVLVGDATAVADGISLPSRVFTWLALVFSVGFSTLALITRRWALAWVALAGSAVASALGMLAVWSRQTAAGHPGPGIGLILGWLAVIVLTFHWARVVWSRTALQLAAEEDRRRQAAEHQQRGVLDVTQSETTRTDVSGADAPETDATKSDTAGKKPDRPDQA</sequence>